<evidence type="ECO:0000256" key="12">
    <source>
        <dbReference type="HAMAP-Rule" id="MF_01225"/>
    </source>
</evidence>
<keyword evidence="9 12" id="KW-0501">Molybdenum cofactor biosynthesis</keyword>
<dbReference type="GO" id="GO:0046872">
    <property type="term" value="F:metal ion binding"/>
    <property type="evidence" value="ECO:0007669"/>
    <property type="project" value="UniProtKB-KW"/>
</dbReference>
<dbReference type="SFLD" id="SFLDG01386">
    <property type="entry name" value="main_SPASM_domain-containing"/>
    <property type="match status" value="1"/>
</dbReference>
<sequence>MSKVIYLTDHRSQAADAQALPHARSLPAAGQPVLDTRARPLRDLRISVTDRCNFRCTYCMPRDAFDSNHVFLPHAQLLSFEEMTRAAAVFVRLGVRKIRLTGGEPLLRKNIETLIGMLAALRTPEGEPLELTLTTNGSLLARKARALKDAGLHRVTVSMDALDPALFARMSDTDFPVADVLRGIDAAAEAGLTPVKVNMVVRRGMNDDQILPMARHFRGTGHILRFIEYMDVGSTNGWNMTEVLPSAEIIARIGAAFPLAPLQTDAMGRVAERWGYADGAGEIGVISSVTQAFCEGCTRARLSPEGRLFLCLFASRGYDLRALIRGDADDDQLAAAIAGIWGGRGDSYSEGRLAATPGVGQDRKIEMSYIGG</sequence>
<dbReference type="NCBIfam" id="TIGR02666">
    <property type="entry name" value="moaA"/>
    <property type="match status" value="1"/>
</dbReference>
<dbReference type="RefSeq" id="WP_086066889.1">
    <property type="nucleotide sequence ID" value="NZ_CP021108.1"/>
</dbReference>
<evidence type="ECO:0000313" key="14">
    <source>
        <dbReference type="EMBL" id="ARP83559.1"/>
    </source>
</evidence>
<dbReference type="EMBL" id="CP021108">
    <property type="protein sequence ID" value="ARP83559.1"/>
    <property type="molecule type" value="Genomic_DNA"/>
</dbReference>
<feature type="binding site" evidence="12">
    <location>
        <position position="134"/>
    </location>
    <ligand>
        <name>GTP</name>
        <dbReference type="ChEBI" id="CHEBI:37565"/>
    </ligand>
</feature>
<evidence type="ECO:0000256" key="5">
    <source>
        <dbReference type="ARBA" id="ARBA00022741"/>
    </source>
</evidence>
<dbReference type="InterPro" id="IPR006638">
    <property type="entry name" value="Elp3/MiaA/NifB-like_rSAM"/>
</dbReference>
<comment type="subunit">
    <text evidence="12">Monomer and homodimer.</text>
</comment>
<keyword evidence="5 12" id="KW-0547">Nucleotide-binding</keyword>
<feature type="binding site" evidence="12">
    <location>
        <begin position="299"/>
        <end position="301"/>
    </location>
    <ligand>
        <name>GTP</name>
        <dbReference type="ChEBI" id="CHEBI:37565"/>
    </ligand>
</feature>
<evidence type="ECO:0000256" key="11">
    <source>
        <dbReference type="ARBA" id="ARBA00048697"/>
    </source>
</evidence>
<keyword evidence="8 12" id="KW-0342">GTP-binding</keyword>
<dbReference type="SFLD" id="SFLDS00029">
    <property type="entry name" value="Radical_SAM"/>
    <property type="match status" value="1"/>
</dbReference>
<accession>A0A1W6YRM0</accession>
<dbReference type="GO" id="GO:1904047">
    <property type="term" value="F:S-adenosyl-L-methionine binding"/>
    <property type="evidence" value="ECO:0007669"/>
    <property type="project" value="UniProtKB-UniRule"/>
</dbReference>
<evidence type="ECO:0000256" key="7">
    <source>
        <dbReference type="ARBA" id="ARBA00023014"/>
    </source>
</evidence>
<keyword evidence="10 12" id="KW-0456">Lyase</keyword>
<name>A0A1W6YRM0_9BORD</name>
<keyword evidence="3 12" id="KW-0949">S-adenosyl-L-methionine</keyword>
<evidence type="ECO:0000256" key="2">
    <source>
        <dbReference type="ARBA" id="ARBA00022485"/>
    </source>
</evidence>
<dbReference type="SFLD" id="SFLDG01383">
    <property type="entry name" value="cyclic_pyranopterin_phosphate"/>
    <property type="match status" value="1"/>
</dbReference>
<evidence type="ECO:0000256" key="6">
    <source>
        <dbReference type="ARBA" id="ARBA00023004"/>
    </source>
</evidence>
<dbReference type="GO" id="GO:0005525">
    <property type="term" value="F:GTP binding"/>
    <property type="evidence" value="ECO:0007669"/>
    <property type="project" value="UniProtKB-UniRule"/>
</dbReference>
<feature type="binding site" evidence="12">
    <location>
        <position position="294"/>
    </location>
    <ligand>
        <name>[4Fe-4S] cluster</name>
        <dbReference type="ChEBI" id="CHEBI:49883"/>
        <label>2</label>
        <note>4Fe-4S-substrate</note>
    </ligand>
</feature>
<feature type="binding site" evidence="12">
    <location>
        <position position="158"/>
    </location>
    <ligand>
        <name>S-adenosyl-L-methionine</name>
        <dbReference type="ChEBI" id="CHEBI:59789"/>
    </ligand>
</feature>
<comment type="cofactor">
    <cofactor evidence="12">
        <name>[4Fe-4S] cluster</name>
        <dbReference type="ChEBI" id="CHEBI:49883"/>
    </cofactor>
    <text evidence="12">Binds 2 [4Fe-4S] clusters. Binds 1 [4Fe-4S] cluster coordinated with 3 cysteines and an exchangeable S-adenosyl-L-methionine and 1 [4Fe-4S] cluster coordinated with 3 cysteines and the GTP-derived substrate.</text>
</comment>
<feature type="binding site" evidence="12">
    <location>
        <position position="196"/>
    </location>
    <ligand>
        <name>GTP</name>
        <dbReference type="ChEBI" id="CHEBI:37565"/>
    </ligand>
</feature>
<comment type="similarity">
    <text evidence="12">Belongs to the radical SAM superfamily. MoaA family.</text>
</comment>
<dbReference type="Pfam" id="PF06463">
    <property type="entry name" value="Mob_synth_C"/>
    <property type="match status" value="1"/>
</dbReference>
<dbReference type="SUPFAM" id="SSF102114">
    <property type="entry name" value="Radical SAM enzymes"/>
    <property type="match status" value="1"/>
</dbReference>
<evidence type="ECO:0000259" key="13">
    <source>
        <dbReference type="PROSITE" id="PS51918"/>
    </source>
</evidence>
<comment type="catalytic activity">
    <reaction evidence="11 12">
        <text>GTP + AH2 + S-adenosyl-L-methionine = (8S)-3',8-cyclo-7,8-dihydroguanosine 5'-triphosphate + 5'-deoxyadenosine + L-methionine + A + H(+)</text>
        <dbReference type="Rhea" id="RHEA:49576"/>
        <dbReference type="ChEBI" id="CHEBI:13193"/>
        <dbReference type="ChEBI" id="CHEBI:15378"/>
        <dbReference type="ChEBI" id="CHEBI:17319"/>
        <dbReference type="ChEBI" id="CHEBI:17499"/>
        <dbReference type="ChEBI" id="CHEBI:37565"/>
        <dbReference type="ChEBI" id="CHEBI:57844"/>
        <dbReference type="ChEBI" id="CHEBI:59789"/>
        <dbReference type="ChEBI" id="CHEBI:131766"/>
        <dbReference type="EC" id="4.1.99.22"/>
    </reaction>
</comment>
<dbReference type="PANTHER" id="PTHR22960:SF0">
    <property type="entry name" value="MOLYBDENUM COFACTOR BIOSYNTHESIS PROTEIN 1"/>
    <property type="match status" value="1"/>
</dbReference>
<dbReference type="GO" id="GO:0061798">
    <property type="term" value="F:GTP 3',8'-cyclase activity"/>
    <property type="evidence" value="ECO:0007669"/>
    <property type="project" value="UniProtKB-UniRule"/>
</dbReference>
<evidence type="ECO:0000256" key="4">
    <source>
        <dbReference type="ARBA" id="ARBA00022723"/>
    </source>
</evidence>
<keyword evidence="7 12" id="KW-0411">Iron-sulfur</keyword>
<evidence type="ECO:0000256" key="9">
    <source>
        <dbReference type="ARBA" id="ARBA00023150"/>
    </source>
</evidence>
<dbReference type="OrthoDB" id="9763993at2"/>
<dbReference type="Pfam" id="PF04055">
    <property type="entry name" value="Radical_SAM"/>
    <property type="match status" value="1"/>
</dbReference>
<dbReference type="STRING" id="1416806.CAL12_23940"/>
<dbReference type="EC" id="4.1.99.22" evidence="1 12"/>
<dbReference type="PROSITE" id="PS01305">
    <property type="entry name" value="MOAA_NIFB_PQQE"/>
    <property type="match status" value="1"/>
</dbReference>
<evidence type="ECO:0000256" key="8">
    <source>
        <dbReference type="ARBA" id="ARBA00023134"/>
    </source>
</evidence>
<feature type="binding site" evidence="12">
    <location>
        <position position="297"/>
    </location>
    <ligand>
        <name>[4Fe-4S] cluster</name>
        <dbReference type="ChEBI" id="CHEBI:49883"/>
        <label>2</label>
        <note>4Fe-4S-substrate</note>
    </ligand>
</feature>
<dbReference type="Proteomes" id="UP000194151">
    <property type="component" value="Chromosome"/>
</dbReference>
<comment type="pathway">
    <text evidence="12">Cofactor biosynthesis; molybdopterin biosynthesis.</text>
</comment>
<evidence type="ECO:0000313" key="15">
    <source>
        <dbReference type="Proteomes" id="UP000194151"/>
    </source>
</evidence>
<dbReference type="InterPro" id="IPR040064">
    <property type="entry name" value="MoaA-like"/>
</dbReference>
<protein>
    <recommendedName>
        <fullName evidence="1 12">GTP 3',8-cyclase</fullName>
        <ecNumber evidence="1 12">4.1.99.22</ecNumber>
    </recommendedName>
    <alternativeName>
        <fullName evidence="12">Molybdenum cofactor biosynthesis protein A</fullName>
    </alternativeName>
</protein>
<feature type="binding site" evidence="12">
    <location>
        <position position="58"/>
    </location>
    <ligand>
        <name>S-adenosyl-L-methionine</name>
        <dbReference type="ChEBI" id="CHEBI:59789"/>
    </ligand>
</feature>
<feature type="binding site" evidence="12">
    <location>
        <position position="311"/>
    </location>
    <ligand>
        <name>[4Fe-4S] cluster</name>
        <dbReference type="ChEBI" id="CHEBI:49883"/>
        <label>2</label>
        <note>4Fe-4S-substrate</note>
    </ligand>
</feature>
<proteinExistence type="inferred from homology"/>
<dbReference type="InterPro" id="IPR000385">
    <property type="entry name" value="MoaA_NifB_PqqE_Fe-S-bd_CS"/>
</dbReference>
<dbReference type="AlphaFoldDB" id="A0A1W6YRM0"/>
<evidence type="ECO:0000256" key="1">
    <source>
        <dbReference type="ARBA" id="ARBA00012167"/>
    </source>
</evidence>
<feature type="domain" description="Radical SAM core" evidence="13">
    <location>
        <begin position="36"/>
        <end position="260"/>
    </location>
</feature>
<feature type="binding site" evidence="12">
    <location>
        <position position="56"/>
    </location>
    <ligand>
        <name>[4Fe-4S] cluster</name>
        <dbReference type="ChEBI" id="CHEBI:49883"/>
        <label>1</label>
        <note>4Fe-4S-S-AdoMet</note>
    </ligand>
</feature>
<dbReference type="GO" id="GO:0061799">
    <property type="term" value="F:cyclic pyranopterin monophosphate synthase activity"/>
    <property type="evidence" value="ECO:0007669"/>
    <property type="project" value="TreeGrafter"/>
</dbReference>
<dbReference type="InterPro" id="IPR010505">
    <property type="entry name" value="MoaA_twitch"/>
</dbReference>
<keyword evidence="2 12" id="KW-0004">4Fe-4S</keyword>
<dbReference type="InterPro" id="IPR013785">
    <property type="entry name" value="Aldolase_TIM"/>
</dbReference>
<dbReference type="InterPro" id="IPR050105">
    <property type="entry name" value="MoCo_biosynth_MoaA/MoaC"/>
</dbReference>
<dbReference type="InterPro" id="IPR013483">
    <property type="entry name" value="MoaA"/>
</dbReference>
<dbReference type="SMART" id="SM00729">
    <property type="entry name" value="Elp3"/>
    <property type="match status" value="1"/>
</dbReference>
<gene>
    <name evidence="12" type="primary">moaA</name>
    <name evidence="14" type="ORF">CAL12_23940</name>
</gene>
<evidence type="ECO:0000256" key="3">
    <source>
        <dbReference type="ARBA" id="ARBA00022691"/>
    </source>
</evidence>
<feature type="binding site" evidence="12">
    <location>
        <position position="99"/>
    </location>
    <ligand>
        <name>GTP</name>
        <dbReference type="ChEBI" id="CHEBI:37565"/>
    </ligand>
</feature>
<dbReference type="GO" id="GO:0006777">
    <property type="term" value="P:Mo-molybdopterin cofactor biosynthetic process"/>
    <property type="evidence" value="ECO:0007669"/>
    <property type="project" value="UniProtKB-UniRule"/>
</dbReference>
<dbReference type="InterPro" id="IPR058240">
    <property type="entry name" value="rSAM_sf"/>
</dbReference>
<feature type="binding site" evidence="12">
    <location>
        <position position="52"/>
    </location>
    <ligand>
        <name>[4Fe-4S] cluster</name>
        <dbReference type="ChEBI" id="CHEBI:49883"/>
        <label>1</label>
        <note>4Fe-4S-S-AdoMet</note>
    </ligand>
</feature>
<dbReference type="GO" id="GO:0051539">
    <property type="term" value="F:4 iron, 4 sulfur cluster binding"/>
    <property type="evidence" value="ECO:0007669"/>
    <property type="project" value="UniProtKB-UniRule"/>
</dbReference>
<dbReference type="InterPro" id="IPR007197">
    <property type="entry name" value="rSAM"/>
</dbReference>
<organism evidence="14 15">
    <name type="scientific">Bordetella genomosp. 8</name>
    <dbReference type="NCBI Taxonomy" id="1416806"/>
    <lineage>
        <taxon>Bacteria</taxon>
        <taxon>Pseudomonadati</taxon>
        <taxon>Pseudomonadota</taxon>
        <taxon>Betaproteobacteria</taxon>
        <taxon>Burkholderiales</taxon>
        <taxon>Alcaligenaceae</taxon>
        <taxon>Bordetella</taxon>
    </lineage>
</organism>
<feature type="binding site" evidence="12">
    <location>
        <position position="230"/>
    </location>
    <ligand>
        <name>S-adenosyl-L-methionine</name>
        <dbReference type="ChEBI" id="CHEBI:59789"/>
    </ligand>
</feature>
<feature type="binding site" evidence="12">
    <location>
        <position position="45"/>
    </location>
    <ligand>
        <name>GTP</name>
        <dbReference type="ChEBI" id="CHEBI:37565"/>
    </ligand>
</feature>
<feature type="binding site" evidence="12">
    <location>
        <position position="103"/>
    </location>
    <ligand>
        <name>S-adenosyl-L-methionine</name>
        <dbReference type="ChEBI" id="CHEBI:59789"/>
    </ligand>
</feature>
<dbReference type="KEGG" id="bgv:CAL12_23940"/>
<keyword evidence="6 12" id="KW-0408">Iron</keyword>
<dbReference type="HAMAP" id="MF_01225_B">
    <property type="entry name" value="MoaA_B"/>
    <property type="match status" value="1"/>
</dbReference>
<evidence type="ECO:0000256" key="10">
    <source>
        <dbReference type="ARBA" id="ARBA00023239"/>
    </source>
</evidence>
<keyword evidence="15" id="KW-1185">Reference proteome</keyword>
<dbReference type="UniPathway" id="UPA00344"/>
<dbReference type="PROSITE" id="PS51918">
    <property type="entry name" value="RADICAL_SAM"/>
    <property type="match status" value="1"/>
</dbReference>
<dbReference type="PANTHER" id="PTHR22960">
    <property type="entry name" value="MOLYBDOPTERIN COFACTOR SYNTHESIS PROTEIN A"/>
    <property type="match status" value="1"/>
</dbReference>
<comment type="function">
    <text evidence="12">Catalyzes the cyclization of GTP to (8S)-3',8-cyclo-7,8-dihydroguanosine 5'-triphosphate.</text>
</comment>
<dbReference type="CDD" id="cd01335">
    <property type="entry name" value="Radical_SAM"/>
    <property type="match status" value="1"/>
</dbReference>
<dbReference type="SFLD" id="SFLDG01067">
    <property type="entry name" value="SPASM/twitch_domain_containing"/>
    <property type="match status" value="1"/>
</dbReference>
<reference evidence="14 15" key="1">
    <citation type="submission" date="2017-05" db="EMBL/GenBank/DDBJ databases">
        <title>Complete and WGS of Bordetella genogroups.</title>
        <authorList>
            <person name="Spilker T."/>
            <person name="LiPuma J."/>
        </authorList>
    </citation>
    <scope>NUCLEOTIDE SEQUENCE [LARGE SCALE GENOMIC DNA]</scope>
    <source>
        <strain evidence="14 15">AU19157</strain>
    </source>
</reference>
<dbReference type="Gene3D" id="3.20.20.70">
    <property type="entry name" value="Aldolase class I"/>
    <property type="match status" value="1"/>
</dbReference>
<keyword evidence="4 12" id="KW-0479">Metal-binding</keyword>
<feature type="binding site" evidence="12">
    <location>
        <position position="59"/>
    </location>
    <ligand>
        <name>[4Fe-4S] cluster</name>
        <dbReference type="ChEBI" id="CHEBI:49883"/>
        <label>1</label>
        <note>4Fe-4S-S-AdoMet</note>
    </ligand>
</feature>